<keyword evidence="2" id="KW-1185">Reference proteome</keyword>
<organism evidence="1 2">
    <name type="scientific">Arthrobacter nitrophenolicus</name>
    <dbReference type="NCBI Taxonomy" id="683150"/>
    <lineage>
        <taxon>Bacteria</taxon>
        <taxon>Bacillati</taxon>
        <taxon>Actinomycetota</taxon>
        <taxon>Actinomycetes</taxon>
        <taxon>Micrococcales</taxon>
        <taxon>Micrococcaceae</taxon>
        <taxon>Arthrobacter</taxon>
    </lineage>
</organism>
<dbReference type="EMBL" id="JBEPNJ010000008">
    <property type="protein sequence ID" value="MET3772662.1"/>
    <property type="molecule type" value="Genomic_DNA"/>
</dbReference>
<protein>
    <submittedName>
        <fullName evidence="1">Membrane protein</fullName>
    </submittedName>
</protein>
<proteinExistence type="predicted"/>
<comment type="caution">
    <text evidence="1">The sequence shown here is derived from an EMBL/GenBank/DDBJ whole genome shotgun (WGS) entry which is preliminary data.</text>
</comment>
<name>A0ACC6TG68_9MICC</name>
<sequence>MDKSVPLERMVFFSDAVFAIALTLLALDLKLPLGIPPERLTAELAGAVPELLAFALSFLIIARVWMSHHNDFFRIRDFNPQLAWLNMLLLFFIVMLPAPTAILSDYGGNPSPWPSVLYAATISGVYLTLAGMWTYAWRRGLTDDTVNEAEHRRVFLARLTAPAVFLLSIPAAFVLGSNTPFLWFLIIPVALLARRLTAHPSPAATQ</sequence>
<evidence type="ECO:0000313" key="2">
    <source>
        <dbReference type="Proteomes" id="UP001549207"/>
    </source>
</evidence>
<accession>A0ACC6TG68</accession>
<dbReference type="Proteomes" id="UP001549207">
    <property type="component" value="Unassembled WGS sequence"/>
</dbReference>
<reference evidence="1" key="1">
    <citation type="submission" date="2024-06" db="EMBL/GenBank/DDBJ databases">
        <title>Genomic Encyclopedia of Type Strains, Phase IV (KMG-IV): sequencing the most valuable type-strain genomes for metagenomic binning, comparative biology and taxonomic classification.</title>
        <authorList>
            <person name="Goeker M."/>
        </authorList>
    </citation>
    <scope>NUCLEOTIDE SEQUENCE</scope>
    <source>
        <strain evidence="1">SJCon</strain>
    </source>
</reference>
<evidence type="ECO:0000313" key="1">
    <source>
        <dbReference type="EMBL" id="MET3772662.1"/>
    </source>
</evidence>
<gene>
    <name evidence="1" type="ORF">ABIC98_002317</name>
</gene>